<dbReference type="RefSeq" id="WP_071658513.1">
    <property type="nucleotide sequence ID" value="NZ_MLCF01000146.1"/>
</dbReference>
<gene>
    <name evidence="1" type="ORF">BIV57_21080</name>
</gene>
<sequence length="148" mass="16245">MTPRHRARAAWNAVNLATPLGLLVAAAGGARVHRGPRGLLIADGYHRLSLPPAPAFTVGNVICLRFPRERLLEDPRLLAHEERHADQWAACLGLPMLPLYLAAAGWSLLRTGDPASRNAFERRAGLADGGYREHPVRSVRALLRRSVR</sequence>
<evidence type="ECO:0000313" key="2">
    <source>
        <dbReference type="Proteomes" id="UP000243342"/>
    </source>
</evidence>
<dbReference type="AlphaFoldDB" id="A0A1J7BA59"/>
<name>A0A1J7BA59_9ACTN</name>
<evidence type="ECO:0008006" key="3">
    <source>
        <dbReference type="Google" id="ProtNLM"/>
    </source>
</evidence>
<reference evidence="1 2" key="1">
    <citation type="submission" date="2016-10" db="EMBL/GenBank/DDBJ databases">
        <title>Genome sequence of Streptomyces gilvigriseus MUSC 26.</title>
        <authorList>
            <person name="Lee L.-H."/>
            <person name="Ser H.-L."/>
        </authorList>
    </citation>
    <scope>NUCLEOTIDE SEQUENCE [LARGE SCALE GENOMIC DNA]</scope>
    <source>
        <strain evidence="1 2">MUSC 26</strain>
    </source>
</reference>
<accession>A0A1J7BA59</accession>
<comment type="caution">
    <text evidence="1">The sequence shown here is derived from an EMBL/GenBank/DDBJ whole genome shotgun (WGS) entry which is preliminary data.</text>
</comment>
<dbReference type="STRING" id="1428644.BIV57_21080"/>
<evidence type="ECO:0000313" key="1">
    <source>
        <dbReference type="EMBL" id="OIV35494.1"/>
    </source>
</evidence>
<protein>
    <recommendedName>
        <fullName evidence="3">DUF4157 domain-containing protein</fullName>
    </recommendedName>
</protein>
<dbReference type="EMBL" id="MLCF01000146">
    <property type="protein sequence ID" value="OIV35494.1"/>
    <property type="molecule type" value="Genomic_DNA"/>
</dbReference>
<keyword evidence="2" id="KW-1185">Reference proteome</keyword>
<dbReference type="OrthoDB" id="5191158at2"/>
<proteinExistence type="predicted"/>
<dbReference type="Proteomes" id="UP000243342">
    <property type="component" value="Unassembled WGS sequence"/>
</dbReference>
<organism evidence="1 2">
    <name type="scientific">Mangrovactinospora gilvigrisea</name>
    <dbReference type="NCBI Taxonomy" id="1428644"/>
    <lineage>
        <taxon>Bacteria</taxon>
        <taxon>Bacillati</taxon>
        <taxon>Actinomycetota</taxon>
        <taxon>Actinomycetes</taxon>
        <taxon>Kitasatosporales</taxon>
        <taxon>Streptomycetaceae</taxon>
        <taxon>Mangrovactinospora</taxon>
    </lineage>
</organism>